<keyword evidence="10" id="KW-1185">Reference proteome</keyword>
<feature type="domain" description="Amino acid transporter transmembrane" evidence="8">
    <location>
        <begin position="340"/>
        <end position="495"/>
    </location>
</feature>
<dbReference type="InterPro" id="IPR013057">
    <property type="entry name" value="AA_transpt_TM"/>
</dbReference>
<dbReference type="PANTHER" id="PTHR22950:SF652">
    <property type="entry name" value="TRANSMEMBRANE AMINO ACID TRANSPORTER FAMILY PROTEIN"/>
    <property type="match status" value="1"/>
</dbReference>
<evidence type="ECO:0000256" key="3">
    <source>
        <dbReference type="ARBA" id="ARBA00022970"/>
    </source>
</evidence>
<dbReference type="PANTHER" id="PTHR22950">
    <property type="entry name" value="AMINO ACID TRANSPORTER"/>
    <property type="match status" value="1"/>
</dbReference>
<keyword evidence="4 7" id="KW-1133">Transmembrane helix</keyword>
<evidence type="ECO:0000256" key="6">
    <source>
        <dbReference type="SAM" id="MobiDB-lite"/>
    </source>
</evidence>
<keyword evidence="2 7" id="KW-0812">Transmembrane</keyword>
<dbReference type="STRING" id="554055.A0A2P6VFT1"/>
<evidence type="ECO:0000256" key="7">
    <source>
        <dbReference type="SAM" id="Phobius"/>
    </source>
</evidence>
<comment type="subcellular location">
    <subcellularLocation>
        <location evidence="1">Membrane</location>
        <topology evidence="1">Multi-pass membrane protein</topology>
    </subcellularLocation>
</comment>
<dbReference type="Pfam" id="PF01490">
    <property type="entry name" value="Aa_trans"/>
    <property type="match status" value="2"/>
</dbReference>
<feature type="transmembrane region" description="Helical" evidence="7">
    <location>
        <begin position="163"/>
        <end position="178"/>
    </location>
</feature>
<dbReference type="GO" id="GO:0016020">
    <property type="term" value="C:membrane"/>
    <property type="evidence" value="ECO:0007669"/>
    <property type="project" value="UniProtKB-SubCell"/>
</dbReference>
<sequence length="525" mass="54536">MTGLADPDEAVLKADKSPHYPPLAPPPPHAAHHARKAGASAPSSVATLINCAVGDPLLSLPYAYQQTGWAAGLALTVAEAALEAFTLITLARHAERTGSPSYSALVRTVLGGAASVVLSLATIAFAFGSCCAYLIILADCVQLLLEGVAGACSTGAWWSRREFIILLLGTGVMLPLSFPDSLDALAGVSLLALAGLIAIVGSVAFNTLPPLHASGYAWRDVAPLRLGPGFFASLPILVYGFQSHTNVVSVFYELEDRPVLLPSLRTLATCTCLSALKQLWAKGDHPLQHEHEEEQLCTELVACASLGSGQAAALAATAGLAATGGCGGQAETAQAAQLSAKLRGMIRVVCTAVGVTGVLYCLLGLFGYLAFGSKPIGPNILDMYPPNDAAIQVAHVMLALIQLVSYPINLLPARAAMWHLLEAVARSRVQLRGFHTLSTLGLYGATLAVALSTTDLGLMFQLIGGTCGAGLIFGMPGLLLMSHARQQRQPAAWAAERQHAAGAGAYRPRGRVPSSLAAANRAAHR</sequence>
<keyword evidence="5 7" id="KW-0472">Membrane</keyword>
<evidence type="ECO:0000256" key="1">
    <source>
        <dbReference type="ARBA" id="ARBA00004141"/>
    </source>
</evidence>
<evidence type="ECO:0000256" key="4">
    <source>
        <dbReference type="ARBA" id="ARBA00022989"/>
    </source>
</evidence>
<keyword evidence="3" id="KW-0813">Transport</keyword>
<dbReference type="EMBL" id="LHPF02000008">
    <property type="protein sequence ID" value="PSC72952.1"/>
    <property type="molecule type" value="Genomic_DNA"/>
</dbReference>
<evidence type="ECO:0000259" key="8">
    <source>
        <dbReference type="Pfam" id="PF01490"/>
    </source>
</evidence>
<keyword evidence="3" id="KW-0029">Amino-acid transport</keyword>
<feature type="transmembrane region" description="Helical" evidence="7">
    <location>
        <begin position="433"/>
        <end position="452"/>
    </location>
</feature>
<reference evidence="9 10" key="1">
    <citation type="journal article" date="2018" name="Plant J.">
        <title>Genome sequences of Chlorella sorokiniana UTEX 1602 and Micractinium conductrix SAG 241.80: implications to maltose excretion by a green alga.</title>
        <authorList>
            <person name="Arriola M.B."/>
            <person name="Velmurugan N."/>
            <person name="Zhang Y."/>
            <person name="Plunkett M.H."/>
            <person name="Hondzo H."/>
            <person name="Barney B.M."/>
        </authorList>
    </citation>
    <scope>NUCLEOTIDE SEQUENCE [LARGE SCALE GENOMIC DNA]</scope>
    <source>
        <strain evidence="9 10">SAG 241.80</strain>
    </source>
</reference>
<dbReference type="GO" id="GO:0015179">
    <property type="term" value="F:L-amino acid transmembrane transporter activity"/>
    <property type="evidence" value="ECO:0007669"/>
    <property type="project" value="TreeGrafter"/>
</dbReference>
<feature type="transmembrane region" description="Helical" evidence="7">
    <location>
        <begin position="104"/>
        <end position="127"/>
    </location>
</feature>
<organism evidence="9 10">
    <name type="scientific">Micractinium conductrix</name>
    <dbReference type="NCBI Taxonomy" id="554055"/>
    <lineage>
        <taxon>Eukaryota</taxon>
        <taxon>Viridiplantae</taxon>
        <taxon>Chlorophyta</taxon>
        <taxon>core chlorophytes</taxon>
        <taxon>Trebouxiophyceae</taxon>
        <taxon>Chlorellales</taxon>
        <taxon>Chlorellaceae</taxon>
        <taxon>Chlorella clade</taxon>
        <taxon>Micractinium</taxon>
    </lineage>
</organism>
<feature type="region of interest" description="Disordered" evidence="6">
    <location>
        <begin position="1"/>
        <end position="36"/>
    </location>
</feature>
<evidence type="ECO:0000256" key="5">
    <source>
        <dbReference type="ARBA" id="ARBA00023136"/>
    </source>
</evidence>
<feature type="transmembrane region" description="Helical" evidence="7">
    <location>
        <begin position="391"/>
        <end position="412"/>
    </location>
</feature>
<accession>A0A2P6VFT1</accession>
<comment type="caution">
    <text evidence="9">The sequence shown here is derived from an EMBL/GenBank/DDBJ whole genome shotgun (WGS) entry which is preliminary data.</text>
</comment>
<feature type="transmembrane region" description="Helical" evidence="7">
    <location>
        <begin position="458"/>
        <end position="480"/>
    </location>
</feature>
<name>A0A2P6VFT1_9CHLO</name>
<feature type="compositionally biased region" description="Pro residues" evidence="6">
    <location>
        <begin position="19"/>
        <end position="29"/>
    </location>
</feature>
<dbReference type="AlphaFoldDB" id="A0A2P6VFT1"/>
<feature type="region of interest" description="Disordered" evidence="6">
    <location>
        <begin position="502"/>
        <end position="525"/>
    </location>
</feature>
<proteinExistence type="predicted"/>
<evidence type="ECO:0000313" key="9">
    <source>
        <dbReference type="EMBL" id="PSC72952.1"/>
    </source>
</evidence>
<evidence type="ECO:0000256" key="2">
    <source>
        <dbReference type="ARBA" id="ARBA00022692"/>
    </source>
</evidence>
<dbReference type="OrthoDB" id="28208at2759"/>
<feature type="transmembrane region" description="Helical" evidence="7">
    <location>
        <begin position="184"/>
        <end position="205"/>
    </location>
</feature>
<dbReference type="Proteomes" id="UP000239649">
    <property type="component" value="Unassembled WGS sequence"/>
</dbReference>
<gene>
    <name evidence="9" type="ORF">C2E20_3636</name>
</gene>
<protein>
    <submittedName>
        <fullName evidence="9">AAAP family transporter: amino acid</fullName>
    </submittedName>
</protein>
<feature type="transmembrane region" description="Helical" evidence="7">
    <location>
        <begin position="348"/>
        <end position="371"/>
    </location>
</feature>
<feature type="domain" description="Amino acid transporter transmembrane" evidence="8">
    <location>
        <begin position="38"/>
        <end position="262"/>
    </location>
</feature>
<evidence type="ECO:0000313" key="10">
    <source>
        <dbReference type="Proteomes" id="UP000239649"/>
    </source>
</evidence>